<dbReference type="RefSeq" id="WP_200171636.1">
    <property type="nucleotide sequence ID" value="NZ_BAABKQ010000001.1"/>
</dbReference>
<protein>
    <recommendedName>
        <fullName evidence="4">DUF2795 domain-containing protein</fullName>
    </recommendedName>
</protein>
<dbReference type="InterPro" id="IPR021527">
    <property type="entry name" value="DUF2795"/>
</dbReference>
<organism evidence="2 3">
    <name type="scientific">Tomitella cavernea</name>
    <dbReference type="NCBI Taxonomy" id="1387982"/>
    <lineage>
        <taxon>Bacteria</taxon>
        <taxon>Bacillati</taxon>
        <taxon>Actinomycetota</taxon>
        <taxon>Actinomycetes</taxon>
        <taxon>Mycobacteriales</taxon>
        <taxon>Tomitella</taxon>
    </lineage>
</organism>
<proteinExistence type="predicted"/>
<accession>A0ABP9CNG7</accession>
<reference evidence="3" key="1">
    <citation type="journal article" date="2019" name="Int. J. Syst. Evol. Microbiol.">
        <title>The Global Catalogue of Microorganisms (GCM) 10K type strain sequencing project: providing services to taxonomists for standard genome sequencing and annotation.</title>
        <authorList>
            <consortium name="The Broad Institute Genomics Platform"/>
            <consortium name="The Broad Institute Genome Sequencing Center for Infectious Disease"/>
            <person name="Wu L."/>
            <person name="Ma J."/>
        </authorList>
    </citation>
    <scope>NUCLEOTIDE SEQUENCE [LARGE SCALE GENOMIC DNA]</scope>
    <source>
        <strain evidence="3">JCM 18542</strain>
    </source>
</reference>
<keyword evidence="3" id="KW-1185">Reference proteome</keyword>
<dbReference type="EMBL" id="BAABKQ010000001">
    <property type="protein sequence ID" value="GAA4813350.1"/>
    <property type="molecule type" value="Genomic_DNA"/>
</dbReference>
<evidence type="ECO:0000256" key="1">
    <source>
        <dbReference type="SAM" id="MobiDB-lite"/>
    </source>
</evidence>
<evidence type="ECO:0000313" key="2">
    <source>
        <dbReference type="EMBL" id="GAA4813350.1"/>
    </source>
</evidence>
<name>A0ABP9CNG7_9ACTN</name>
<comment type="caution">
    <text evidence="2">The sequence shown here is derived from an EMBL/GenBank/DDBJ whole genome shotgun (WGS) entry which is preliminary data.</text>
</comment>
<dbReference type="Proteomes" id="UP001500839">
    <property type="component" value="Unassembled WGS sequence"/>
</dbReference>
<evidence type="ECO:0008006" key="4">
    <source>
        <dbReference type="Google" id="ProtNLM"/>
    </source>
</evidence>
<gene>
    <name evidence="2" type="ORF">GCM10023353_17880</name>
</gene>
<evidence type="ECO:0000313" key="3">
    <source>
        <dbReference type="Proteomes" id="UP001500839"/>
    </source>
</evidence>
<feature type="region of interest" description="Disordered" evidence="1">
    <location>
        <begin position="50"/>
        <end position="75"/>
    </location>
</feature>
<sequence>MTTRDDLRAAKALQGLSYPADRARALDYARTRGADRKTLEALEALPDRTFTTHDDLVDAVPQQPEGTDQPGGSAR</sequence>
<dbReference type="Pfam" id="PF11387">
    <property type="entry name" value="DUF2795"/>
    <property type="match status" value="1"/>
</dbReference>